<proteinExistence type="predicted"/>
<comment type="caution">
    <text evidence="1">The sequence shown here is derived from an EMBL/GenBank/DDBJ whole genome shotgun (WGS) entry which is preliminary data.</text>
</comment>
<gene>
    <name evidence="1" type="ORF">NUW58_g7777</name>
</gene>
<sequence>MPFVSYWLFPIFSGLVWLGTLLGLFLHWVIDTNQMRYPSMEDGQTIAFISDVGAAELKPLFVVGCVLTTIFLDASFISDRWLRHRGRLVPETSLGQKVLSGLSIFFALIGTIGLTFLSGFDTARYPRLHDIFLVLFIGGYLLSAIFLCWEFQRLGRKYRQHRVLRISFWVKITFVVVELALAIGFGVTRRNHDLNTAAIIEWVVALVFSFYVFSFMIDLWPAVATRDGGRYDLRPMNTLEMEAAIRRGSYADAAAMRLPRQTQDSQRTLTNAGPHPNIIPAAAAAAPPPKHHESRRVADDF</sequence>
<accession>A0ACC1NFC6</accession>
<evidence type="ECO:0000313" key="1">
    <source>
        <dbReference type="EMBL" id="KAJ2977551.1"/>
    </source>
</evidence>
<protein>
    <submittedName>
        <fullName evidence="1">Uncharacterized protein</fullName>
    </submittedName>
</protein>
<name>A0ACC1NFC6_9PEZI</name>
<keyword evidence="2" id="KW-1185">Reference proteome</keyword>
<evidence type="ECO:0000313" key="2">
    <source>
        <dbReference type="Proteomes" id="UP001143856"/>
    </source>
</evidence>
<reference evidence="1" key="1">
    <citation type="submission" date="2022-10" db="EMBL/GenBank/DDBJ databases">
        <title>Genome Sequence of Xylaria curta.</title>
        <authorList>
            <person name="Buettner E."/>
        </authorList>
    </citation>
    <scope>NUCLEOTIDE SEQUENCE</scope>
    <source>
        <strain evidence="1">Babe10</strain>
    </source>
</reference>
<dbReference type="Proteomes" id="UP001143856">
    <property type="component" value="Unassembled WGS sequence"/>
</dbReference>
<dbReference type="EMBL" id="JAPDGR010002120">
    <property type="protein sequence ID" value="KAJ2977551.1"/>
    <property type="molecule type" value="Genomic_DNA"/>
</dbReference>
<organism evidence="1 2">
    <name type="scientific">Xylaria curta</name>
    <dbReference type="NCBI Taxonomy" id="42375"/>
    <lineage>
        <taxon>Eukaryota</taxon>
        <taxon>Fungi</taxon>
        <taxon>Dikarya</taxon>
        <taxon>Ascomycota</taxon>
        <taxon>Pezizomycotina</taxon>
        <taxon>Sordariomycetes</taxon>
        <taxon>Xylariomycetidae</taxon>
        <taxon>Xylariales</taxon>
        <taxon>Xylariaceae</taxon>
        <taxon>Xylaria</taxon>
    </lineage>
</organism>